<keyword evidence="4" id="KW-1185">Reference proteome</keyword>
<proteinExistence type="predicted"/>
<dbReference type="PANTHER" id="PTHR36182:SF1">
    <property type="entry name" value="PROTEIN, PUTATIVE (AFU_ORTHOLOGUE AFUA_6G10930)-RELATED"/>
    <property type="match status" value="1"/>
</dbReference>
<keyword evidence="2" id="KW-0732">Signal</keyword>
<feature type="compositionally biased region" description="Low complexity" evidence="1">
    <location>
        <begin position="258"/>
        <end position="297"/>
    </location>
</feature>
<feature type="signal peptide" evidence="2">
    <location>
        <begin position="1"/>
        <end position="17"/>
    </location>
</feature>
<feature type="region of interest" description="Disordered" evidence="1">
    <location>
        <begin position="217"/>
        <end position="301"/>
    </location>
</feature>
<evidence type="ECO:0008006" key="5">
    <source>
        <dbReference type="Google" id="ProtNLM"/>
    </source>
</evidence>
<dbReference type="OrthoDB" id="2342176at2759"/>
<organism evidence="3 4">
    <name type="scientific">Coemansia brasiliensis</name>
    <dbReference type="NCBI Taxonomy" id="2650707"/>
    <lineage>
        <taxon>Eukaryota</taxon>
        <taxon>Fungi</taxon>
        <taxon>Fungi incertae sedis</taxon>
        <taxon>Zoopagomycota</taxon>
        <taxon>Kickxellomycotina</taxon>
        <taxon>Kickxellomycetes</taxon>
        <taxon>Kickxellales</taxon>
        <taxon>Kickxellaceae</taxon>
        <taxon>Coemansia</taxon>
    </lineage>
</organism>
<feature type="chain" id="PRO_5040762539" description="Chitin-binding type-4 domain-containing protein" evidence="2">
    <location>
        <begin position="18"/>
        <end position="353"/>
    </location>
</feature>
<comment type="caution">
    <text evidence="3">The sequence shown here is derived from an EMBL/GenBank/DDBJ whole genome shotgun (WGS) entry which is preliminary data.</text>
</comment>
<reference evidence="3" key="1">
    <citation type="submission" date="2022-07" db="EMBL/GenBank/DDBJ databases">
        <title>Phylogenomic reconstructions and comparative analyses of Kickxellomycotina fungi.</title>
        <authorList>
            <person name="Reynolds N.K."/>
            <person name="Stajich J.E."/>
            <person name="Barry K."/>
            <person name="Grigoriev I.V."/>
            <person name="Crous P."/>
            <person name="Smith M.E."/>
        </authorList>
    </citation>
    <scope>NUCLEOTIDE SEQUENCE</scope>
    <source>
        <strain evidence="3">NRRL 1566</strain>
    </source>
</reference>
<dbReference type="EMBL" id="JANBUW010000435">
    <property type="protein sequence ID" value="KAJ2846875.1"/>
    <property type="molecule type" value="Genomic_DNA"/>
</dbReference>
<dbReference type="PANTHER" id="PTHR36182">
    <property type="entry name" value="PROTEIN, PUTATIVE (AFU_ORTHOLOGUE AFUA_6G10930)-RELATED"/>
    <property type="match status" value="1"/>
</dbReference>
<protein>
    <recommendedName>
        <fullName evidence="5">Chitin-binding type-4 domain-containing protein</fullName>
    </recommendedName>
</protein>
<accession>A0A9W8ICR2</accession>
<feature type="compositionally biased region" description="Low complexity" evidence="1">
    <location>
        <begin position="230"/>
        <end position="239"/>
    </location>
</feature>
<dbReference type="AlphaFoldDB" id="A0A9W8ICR2"/>
<gene>
    <name evidence="3" type="ORF">IWW36_004136</name>
</gene>
<name>A0A9W8ICR2_9FUNG</name>
<evidence type="ECO:0000313" key="3">
    <source>
        <dbReference type="EMBL" id="KAJ2846875.1"/>
    </source>
</evidence>
<evidence type="ECO:0000256" key="1">
    <source>
        <dbReference type="SAM" id="MobiDB-lite"/>
    </source>
</evidence>
<dbReference type="Gene3D" id="2.70.50.70">
    <property type="match status" value="1"/>
</dbReference>
<sequence length="353" mass="37172">MLFKIGSIAALLGAVNAHMALTKPCPRHSPNCDVKPPLPAGVSDYDYNEIKSPIPYDGVLCKSNIPWTAPVETWTAGQDVTYKFQTDGAAHGGGHCQFSLSYDGGKTFVVIHEELRYCFFNGPSDSNTAQVTEYTFKLPAEVPNSDNVIAAWSWVNAIGNREFYHNCADIKIQGSSSSSYTGKQMVIANHDGYPTIREFNGNYDTGLEHYTNAKQITVTGSGSTDPAPPASSESSEQPQYTSSAAVAPPVGHTPNPSPSDAASATAEPAPATTVPVPATSEPAPVTDEPAPATSSAPAPVPTGTDCTHGALKCNDGNTGFHQCVWGKWSSVIGCPSKTACKQTSANAIICDWA</sequence>
<dbReference type="Proteomes" id="UP001139887">
    <property type="component" value="Unassembled WGS sequence"/>
</dbReference>
<evidence type="ECO:0000256" key="2">
    <source>
        <dbReference type="SAM" id="SignalP"/>
    </source>
</evidence>
<evidence type="ECO:0000313" key="4">
    <source>
        <dbReference type="Proteomes" id="UP001139887"/>
    </source>
</evidence>